<dbReference type="OrthoDB" id="2958653at2"/>
<comment type="caution">
    <text evidence="1">The sequence shown here is derived from an EMBL/GenBank/DDBJ whole genome shotgun (WGS) entry which is preliminary data.</text>
</comment>
<accession>A0A0A3ILY0</accession>
<keyword evidence="2" id="KW-1185">Reference proteome</keyword>
<dbReference type="RefSeq" id="WP_036200402.1">
    <property type="nucleotide sequence ID" value="NZ_AVCY01000007.1"/>
</dbReference>
<dbReference type="Proteomes" id="UP000030408">
    <property type="component" value="Unassembled WGS sequence"/>
</dbReference>
<evidence type="ECO:0000313" key="1">
    <source>
        <dbReference type="EMBL" id="KGR75842.1"/>
    </source>
</evidence>
<organism evidence="1 2">
    <name type="scientific">Ureibacillus sinduriensis BLB-1 = JCM 15800</name>
    <dbReference type="NCBI Taxonomy" id="1384057"/>
    <lineage>
        <taxon>Bacteria</taxon>
        <taxon>Bacillati</taxon>
        <taxon>Bacillota</taxon>
        <taxon>Bacilli</taxon>
        <taxon>Bacillales</taxon>
        <taxon>Caryophanaceae</taxon>
        <taxon>Ureibacillus</taxon>
    </lineage>
</organism>
<name>A0A0A3ILY0_9BACL</name>
<dbReference type="EMBL" id="JPVO01000049">
    <property type="protein sequence ID" value="KGR75842.1"/>
    <property type="molecule type" value="Genomic_DNA"/>
</dbReference>
<gene>
    <name evidence="1" type="ORF">CD33_10090</name>
</gene>
<proteinExistence type="predicted"/>
<reference evidence="1 2" key="1">
    <citation type="submission" date="2014-02" db="EMBL/GenBank/DDBJ databases">
        <title>Draft genome sequence of Lysinibacillus sinduriensis JCM 15800.</title>
        <authorList>
            <person name="Zhang F."/>
            <person name="Wang G."/>
            <person name="Zhang L."/>
        </authorList>
    </citation>
    <scope>NUCLEOTIDE SEQUENCE [LARGE SCALE GENOMIC DNA]</scope>
    <source>
        <strain evidence="1 2">JCM 15800</strain>
    </source>
</reference>
<evidence type="ECO:0000313" key="2">
    <source>
        <dbReference type="Proteomes" id="UP000030408"/>
    </source>
</evidence>
<protein>
    <submittedName>
        <fullName evidence="1">Uncharacterized protein</fullName>
    </submittedName>
</protein>
<dbReference type="AlphaFoldDB" id="A0A0A3ILY0"/>
<dbReference type="eggNOG" id="ENOG50332P3">
    <property type="taxonomic scope" value="Bacteria"/>
</dbReference>
<sequence>MKQLLDVIDYLMGESDEFPIQSYIDDKEMPPEEKAKLPSSLKPVLKRGNIRNELSDFLKLCEKQRRSCCFYMNGAMSRKNIKRIRFFFVDIDSEGGTKEEQIKRILSAPLQPTLVYRGRAGHKLLYEVKEAFWDVSSDEKLEKSVIRFKNVQQQLIEFFGGDPRRSSPNDCFRLPLTNNYKDYSEKGEVSKEEIVLWNRDNVYTQEELAKAFPAAQKKFKMSGSLSFDSQSKEVQEVLECFIDYLDAEGLTGSVKADRVSFRCPIHNDSNPSGYLFYDKLICHCSSADNCIIGNGKPLSWIAKEKGWSDLEVLCKRLEAKPAEKYENISLDDMRSTELVPLKQTKAIVKGHVKGILSEVLQTLASKQLLVDKTTLNIYANIIHELSLQTNDITVAPLEPGGGKSTSMITYLKYMLTHAVAESGTVIVVERIETAKNLFEQLGEFTIFVDIDGKAIDVPFYKLHAAAYVMESAYTYKDCKQKLDKYQYGICRTCPFKEDCKIYKKHQEQKNYPIVIMTHTRLKMEADGLNKYREWRCEDGNMYERKLIIIDEKPPIVEVTTVHNANFDEFLFDVRSMQQDIGTKEVTETNHLMKRLREQLTETDGNELLPINPSFTFTYSDTWYKKYTGENVNLLKDFEFVIQNGGRISRNQQGNLSIVTNRTIQYDFSEYHVVILDGTAKFDMEYRALQSHRMLDIPPIKSYENLSFFVDYTMSSSKSNLMKDLKISTDLARNISIISTNETVLVLCFKRFVDRFKSLLNREIKEGRVFINHFGNVKGSNEYSQCTTLVLVGTIHKSDPFYINKHEAICGEGSDTKAITIKHVRRFEDLSIETIKLNDQVVDTIQDIMRISIRNNGTKAYAKVYMLTKDVAFTNLLQDYFIGCKLNDWNMSGTYPEWYEKLNEYLGALKQGEIIRKATFREVLHLDGEAGRKQLQRYIHDALFHKLLSLHSIAVVNNRTYKKVDSSEVERHHAVI</sequence>